<reference evidence="7" key="1">
    <citation type="journal article" date="2021" name="Gut Microbes">
        <title>A synthetic consortium of 100 gut commensals modulates the composition and function in a colon model of the microbiome of elderly subjects.</title>
        <authorList>
            <person name="Perez M."/>
            <person name="Ntemiri A."/>
            <person name="Tan H."/>
            <person name="Harris H.M.B."/>
            <person name="Roager H.M."/>
            <person name="Ribiere C."/>
            <person name="O'Toole P.W."/>
        </authorList>
    </citation>
    <scope>NUCLEOTIDE SEQUENCE</scope>
    <source>
        <strain evidence="7">MCC335</strain>
    </source>
</reference>
<dbReference type="GeneID" id="93164956"/>
<evidence type="ECO:0000313" key="7">
    <source>
        <dbReference type="EMBL" id="MBT9812342.1"/>
    </source>
</evidence>
<comment type="subcellular location">
    <subcellularLocation>
        <location evidence="1">Cell membrane</location>
        <topology evidence="1">Multi-pass membrane protein</topology>
    </subcellularLocation>
</comment>
<name>A0AA41FIP6_9FIRM</name>
<keyword evidence="2" id="KW-1003">Cell membrane</keyword>
<dbReference type="Pfam" id="PF02653">
    <property type="entry name" value="BPD_transp_2"/>
    <property type="match status" value="1"/>
</dbReference>
<dbReference type="Proteomes" id="UP000708338">
    <property type="component" value="Unassembled WGS sequence"/>
</dbReference>
<feature type="transmembrane region" description="Helical" evidence="6">
    <location>
        <begin position="251"/>
        <end position="277"/>
    </location>
</feature>
<feature type="transmembrane region" description="Helical" evidence="6">
    <location>
        <begin position="12"/>
        <end position="30"/>
    </location>
</feature>
<feature type="transmembrane region" description="Helical" evidence="6">
    <location>
        <begin position="116"/>
        <end position="134"/>
    </location>
</feature>
<dbReference type="PANTHER" id="PTHR30482:SF10">
    <property type="entry name" value="HIGH-AFFINITY BRANCHED-CHAIN AMINO ACID TRANSPORT PROTEIN BRAE"/>
    <property type="match status" value="1"/>
</dbReference>
<dbReference type="GO" id="GO:0005886">
    <property type="term" value="C:plasma membrane"/>
    <property type="evidence" value="ECO:0007669"/>
    <property type="project" value="UniProtKB-SubCell"/>
</dbReference>
<dbReference type="EMBL" id="WQPS01000044">
    <property type="protein sequence ID" value="MBT9812342.1"/>
    <property type="molecule type" value="Genomic_DNA"/>
</dbReference>
<feature type="transmembrane region" description="Helical" evidence="6">
    <location>
        <begin position="89"/>
        <end position="109"/>
    </location>
</feature>
<feature type="transmembrane region" description="Helical" evidence="6">
    <location>
        <begin position="289"/>
        <end position="306"/>
    </location>
</feature>
<evidence type="ECO:0000256" key="6">
    <source>
        <dbReference type="SAM" id="Phobius"/>
    </source>
</evidence>
<gene>
    <name evidence="8" type="ORF">ABID13_003715</name>
    <name evidence="7" type="ORF">GPL26_22240</name>
</gene>
<keyword evidence="5 6" id="KW-0472">Membrane</keyword>
<feature type="transmembrane region" description="Helical" evidence="6">
    <location>
        <begin position="165"/>
        <end position="185"/>
    </location>
</feature>
<dbReference type="CDD" id="cd06581">
    <property type="entry name" value="TM_PBP1_LivM_like"/>
    <property type="match status" value="1"/>
</dbReference>
<proteinExistence type="predicted"/>
<evidence type="ECO:0000256" key="2">
    <source>
        <dbReference type="ARBA" id="ARBA00022475"/>
    </source>
</evidence>
<keyword evidence="3 6" id="KW-0812">Transmembrane</keyword>
<reference evidence="8 10" key="2">
    <citation type="submission" date="2024-06" db="EMBL/GenBank/DDBJ databases">
        <title>Genomic Encyclopedia of Type Strains, Phase IV (KMG-IV): sequencing the most valuable type-strain genomes for metagenomic binning, comparative biology and taxonomic classification.</title>
        <authorList>
            <person name="Goeker M."/>
        </authorList>
    </citation>
    <scope>NUCLEOTIDE SEQUENCE [LARGE SCALE GENOMIC DNA]</scope>
    <source>
        <strain evidence="8 10">DSM 19261</strain>
    </source>
</reference>
<sequence>MMNKARDFYEKHKLPVLLALLVISIILPFVVKQALILRYICTIMMYATLAGSLNVINGYSGQTCLGQAGFFAIGAYTCASLSKNLGIDFWIVLPIAGILAALVGLIVSLPTLKLSGIYLSIVTLGASEIIRIIAQTWTPVTGGALGIKQIPYPNFFGLEMFKPKYYYFIFLIIGVVFLFVTGRVLKSRVGRAWMAIREDQVAAKSLGVETSVCKCMNFMYGAFWAGIIGAAYAPFVNYIESSQFTTDTGFNVLAMVVIGGQGTLLGPILGSAIVTILTEALRFLENWRYVIYAFIIILMMWVRPQGLMGASDSILAGGEIQKKDNGKKGKKAPEVKKA</sequence>
<dbReference type="Proteomes" id="UP001549200">
    <property type="component" value="Unassembled WGS sequence"/>
</dbReference>
<evidence type="ECO:0000256" key="1">
    <source>
        <dbReference type="ARBA" id="ARBA00004651"/>
    </source>
</evidence>
<evidence type="ECO:0000313" key="9">
    <source>
        <dbReference type="Proteomes" id="UP000708338"/>
    </source>
</evidence>
<evidence type="ECO:0000256" key="3">
    <source>
        <dbReference type="ARBA" id="ARBA00022692"/>
    </source>
</evidence>
<comment type="caution">
    <text evidence="7">The sequence shown here is derived from an EMBL/GenBank/DDBJ whole genome shotgun (WGS) entry which is preliminary data.</text>
</comment>
<accession>A0AA41FIP6</accession>
<feature type="transmembrane region" description="Helical" evidence="6">
    <location>
        <begin position="218"/>
        <end position="239"/>
    </location>
</feature>
<dbReference type="AlphaFoldDB" id="A0AA41FIP6"/>
<evidence type="ECO:0000256" key="4">
    <source>
        <dbReference type="ARBA" id="ARBA00022989"/>
    </source>
</evidence>
<dbReference type="GO" id="GO:0015658">
    <property type="term" value="F:branched-chain amino acid transmembrane transporter activity"/>
    <property type="evidence" value="ECO:0007669"/>
    <property type="project" value="InterPro"/>
</dbReference>
<organism evidence="7 9">
    <name type="scientific">Enterocloster citroniae</name>
    <dbReference type="NCBI Taxonomy" id="358743"/>
    <lineage>
        <taxon>Bacteria</taxon>
        <taxon>Bacillati</taxon>
        <taxon>Bacillota</taxon>
        <taxon>Clostridia</taxon>
        <taxon>Lachnospirales</taxon>
        <taxon>Lachnospiraceae</taxon>
        <taxon>Enterocloster</taxon>
    </lineage>
</organism>
<dbReference type="RefSeq" id="WP_085952490.1">
    <property type="nucleotide sequence ID" value="NZ_CABJDD010000012.1"/>
</dbReference>
<dbReference type="PANTHER" id="PTHR30482">
    <property type="entry name" value="HIGH-AFFINITY BRANCHED-CHAIN AMINO ACID TRANSPORT SYSTEM PERMEASE"/>
    <property type="match status" value="1"/>
</dbReference>
<dbReference type="InterPro" id="IPR001851">
    <property type="entry name" value="ABC_transp_permease"/>
</dbReference>
<evidence type="ECO:0000256" key="5">
    <source>
        <dbReference type="ARBA" id="ARBA00023136"/>
    </source>
</evidence>
<evidence type="ECO:0000313" key="10">
    <source>
        <dbReference type="Proteomes" id="UP001549200"/>
    </source>
</evidence>
<protein>
    <submittedName>
        <fullName evidence="7">Branched-chain amino acid ABC transporter permease</fullName>
    </submittedName>
    <submittedName>
        <fullName evidence="8">Branched-chain amino acid transport system permease protein</fullName>
    </submittedName>
</protein>
<keyword evidence="4 6" id="KW-1133">Transmembrane helix</keyword>
<keyword evidence="10" id="KW-1185">Reference proteome</keyword>
<dbReference type="InterPro" id="IPR043428">
    <property type="entry name" value="LivM-like"/>
</dbReference>
<dbReference type="EMBL" id="JBEPLZ010000015">
    <property type="protein sequence ID" value="MET3572064.1"/>
    <property type="molecule type" value="Genomic_DNA"/>
</dbReference>
<evidence type="ECO:0000313" key="8">
    <source>
        <dbReference type="EMBL" id="MET3572064.1"/>
    </source>
</evidence>